<sequence>MARKSSRANPPTQRSGLGPRDIAAGLAVATAGGVVFAASADAGLAEAAGAGSRSGAAAWLCTLLGYAGFVSGAVALVWTDLRTHTLPNRTVAAVALWTAGALTLASVSLGDWRAVAESWGAAIAAGLVALLGWRASRGALGGGDVKLLPAAVFAAVWAADTGARALAVALFLLLLATAVGLTGVVARARSRRELPAGPAILSAALGTVALAPVLAA</sequence>
<comment type="caution">
    <text evidence="3">The sequence shown here is derived from an EMBL/GenBank/DDBJ whole genome shotgun (WGS) entry which is preliminary data.</text>
</comment>
<keyword evidence="3" id="KW-0378">Hydrolase</keyword>
<reference evidence="3 4" key="1">
    <citation type="submission" date="2020-07" db="EMBL/GenBank/DDBJ databases">
        <title>Sequencing the genomes of 1000 actinobacteria strains.</title>
        <authorList>
            <person name="Klenk H.-P."/>
        </authorList>
    </citation>
    <scope>NUCLEOTIDE SEQUENCE [LARGE SCALE GENOMIC DNA]</scope>
    <source>
        <strain evidence="3 4">DSM 17380</strain>
    </source>
</reference>
<keyword evidence="3" id="KW-0645">Protease</keyword>
<dbReference type="Gene3D" id="1.20.120.1220">
    <property type="match status" value="1"/>
</dbReference>
<evidence type="ECO:0000313" key="4">
    <source>
        <dbReference type="Proteomes" id="UP000586095"/>
    </source>
</evidence>
<dbReference type="GO" id="GO:0004190">
    <property type="term" value="F:aspartic-type endopeptidase activity"/>
    <property type="evidence" value="ECO:0007669"/>
    <property type="project" value="InterPro"/>
</dbReference>
<evidence type="ECO:0000313" key="3">
    <source>
        <dbReference type="EMBL" id="NYD27256.1"/>
    </source>
</evidence>
<proteinExistence type="predicted"/>
<feature type="transmembrane region" description="Helical" evidence="1">
    <location>
        <begin position="115"/>
        <end position="133"/>
    </location>
</feature>
<dbReference type="EMBL" id="JACCBD010000001">
    <property type="protein sequence ID" value="NYD27256.1"/>
    <property type="molecule type" value="Genomic_DNA"/>
</dbReference>
<dbReference type="GO" id="GO:0016020">
    <property type="term" value="C:membrane"/>
    <property type="evidence" value="ECO:0007669"/>
    <property type="project" value="InterPro"/>
</dbReference>
<dbReference type="GO" id="GO:0006508">
    <property type="term" value="P:proteolysis"/>
    <property type="evidence" value="ECO:0007669"/>
    <property type="project" value="UniProtKB-KW"/>
</dbReference>
<feature type="transmembrane region" description="Helical" evidence="1">
    <location>
        <begin position="165"/>
        <end position="186"/>
    </location>
</feature>
<feature type="domain" description="Prepilin type IV endopeptidase peptidase" evidence="2">
    <location>
        <begin position="69"/>
        <end position="177"/>
    </location>
</feature>
<evidence type="ECO:0000256" key="1">
    <source>
        <dbReference type="SAM" id="Phobius"/>
    </source>
</evidence>
<feature type="transmembrane region" description="Helical" evidence="1">
    <location>
        <begin position="140"/>
        <end position="159"/>
    </location>
</feature>
<organism evidence="3 4">
    <name type="scientific">Leucobacter aridicollis</name>
    <dbReference type="NCBI Taxonomy" id="283878"/>
    <lineage>
        <taxon>Bacteria</taxon>
        <taxon>Bacillati</taxon>
        <taxon>Actinomycetota</taxon>
        <taxon>Actinomycetes</taxon>
        <taxon>Micrococcales</taxon>
        <taxon>Microbacteriaceae</taxon>
        <taxon>Leucobacter</taxon>
    </lineage>
</organism>
<feature type="transmembrane region" description="Helical" evidence="1">
    <location>
        <begin position="198"/>
        <end position="215"/>
    </location>
</feature>
<dbReference type="Pfam" id="PF01478">
    <property type="entry name" value="Peptidase_A24"/>
    <property type="match status" value="1"/>
</dbReference>
<dbReference type="Proteomes" id="UP000586095">
    <property type="component" value="Unassembled WGS sequence"/>
</dbReference>
<evidence type="ECO:0000259" key="2">
    <source>
        <dbReference type="Pfam" id="PF01478"/>
    </source>
</evidence>
<protein>
    <submittedName>
        <fullName evidence="3">Flp pilus assembly protein protease CpaA</fullName>
    </submittedName>
</protein>
<keyword evidence="1" id="KW-0472">Membrane</keyword>
<feature type="transmembrane region" description="Helical" evidence="1">
    <location>
        <begin position="57"/>
        <end position="78"/>
    </location>
</feature>
<keyword evidence="4" id="KW-1185">Reference proteome</keyword>
<accession>A0A852RCZ0</accession>
<feature type="transmembrane region" description="Helical" evidence="1">
    <location>
        <begin position="90"/>
        <end position="109"/>
    </location>
</feature>
<keyword evidence="1" id="KW-1133">Transmembrane helix</keyword>
<dbReference type="RefSeq" id="WP_185987229.1">
    <property type="nucleotide sequence ID" value="NZ_BAAALZ010000001.1"/>
</dbReference>
<dbReference type="InterPro" id="IPR000045">
    <property type="entry name" value="Prepilin_IV_endopep_pep"/>
</dbReference>
<dbReference type="AlphaFoldDB" id="A0A852RCZ0"/>
<keyword evidence="1" id="KW-0812">Transmembrane</keyword>
<name>A0A852RCZ0_9MICO</name>
<gene>
    <name evidence="3" type="ORF">BJ960_002059</name>
</gene>